<organism evidence="1">
    <name type="scientific">marine sediment metagenome</name>
    <dbReference type="NCBI Taxonomy" id="412755"/>
    <lineage>
        <taxon>unclassified sequences</taxon>
        <taxon>metagenomes</taxon>
        <taxon>ecological metagenomes</taxon>
    </lineage>
</organism>
<feature type="non-terminal residue" evidence="1">
    <location>
        <position position="139"/>
    </location>
</feature>
<dbReference type="EMBL" id="BARW01013526">
    <property type="protein sequence ID" value="GAI80835.1"/>
    <property type="molecule type" value="Genomic_DNA"/>
</dbReference>
<evidence type="ECO:0000313" key="1">
    <source>
        <dbReference type="EMBL" id="GAI80835.1"/>
    </source>
</evidence>
<sequence length="139" mass="15678">ADERVDSGDWRKKSATYKIVKACEKIMLKQAARIILLAHSGTGLVENIIGRSDMAVVPTCADTEIFTPVKNIRTHEGPLRFVYFGSLGTWYMLREMLEFFKVAKNLLGDARFLIITQSDQSVLRRLMSDKELAANLIEA</sequence>
<gene>
    <name evidence="1" type="ORF">S12H4_24725</name>
</gene>
<proteinExistence type="predicted"/>
<feature type="non-terminal residue" evidence="1">
    <location>
        <position position="1"/>
    </location>
</feature>
<dbReference type="AlphaFoldDB" id="X1SZQ6"/>
<protein>
    <submittedName>
        <fullName evidence="1">Uncharacterized protein</fullName>
    </submittedName>
</protein>
<accession>X1SZQ6</accession>
<dbReference type="SUPFAM" id="SSF53756">
    <property type="entry name" value="UDP-Glycosyltransferase/glycogen phosphorylase"/>
    <property type="match status" value="1"/>
</dbReference>
<comment type="caution">
    <text evidence="1">The sequence shown here is derived from an EMBL/GenBank/DDBJ whole genome shotgun (WGS) entry which is preliminary data.</text>
</comment>
<name>X1SZQ6_9ZZZZ</name>
<reference evidence="1" key="1">
    <citation type="journal article" date="2014" name="Front. Microbiol.">
        <title>High frequency of phylogenetically diverse reductive dehalogenase-homologous genes in deep subseafloor sedimentary metagenomes.</title>
        <authorList>
            <person name="Kawai M."/>
            <person name="Futagami T."/>
            <person name="Toyoda A."/>
            <person name="Takaki Y."/>
            <person name="Nishi S."/>
            <person name="Hori S."/>
            <person name="Arai W."/>
            <person name="Tsubouchi T."/>
            <person name="Morono Y."/>
            <person name="Uchiyama I."/>
            <person name="Ito T."/>
            <person name="Fujiyama A."/>
            <person name="Inagaki F."/>
            <person name="Takami H."/>
        </authorList>
    </citation>
    <scope>NUCLEOTIDE SEQUENCE</scope>
    <source>
        <strain evidence="1">Expedition CK06-06</strain>
    </source>
</reference>